<keyword evidence="4" id="KW-1185">Reference proteome</keyword>
<evidence type="ECO:0000313" key="4">
    <source>
        <dbReference type="Proteomes" id="UP000199026"/>
    </source>
</evidence>
<dbReference type="EMBL" id="FNPR01000003">
    <property type="protein sequence ID" value="SDY76706.1"/>
    <property type="molecule type" value="Genomic_DNA"/>
</dbReference>
<evidence type="ECO:0000313" key="3">
    <source>
        <dbReference type="EMBL" id="SDY76706.1"/>
    </source>
</evidence>
<accession>A0A1H3MJF0</accession>
<feature type="transmembrane region" description="Helical" evidence="1">
    <location>
        <begin position="6"/>
        <end position="33"/>
    </location>
</feature>
<feature type="domain" description="PAS" evidence="2">
    <location>
        <begin position="397"/>
        <end position="431"/>
    </location>
</feature>
<keyword evidence="1" id="KW-0472">Membrane</keyword>
<dbReference type="SUPFAM" id="SSF55785">
    <property type="entry name" value="PYP-like sensor domain (PAS domain)"/>
    <property type="match status" value="2"/>
</dbReference>
<dbReference type="InterPro" id="IPR035965">
    <property type="entry name" value="PAS-like_dom_sf"/>
</dbReference>
<evidence type="ECO:0000256" key="1">
    <source>
        <dbReference type="SAM" id="Phobius"/>
    </source>
</evidence>
<dbReference type="PROSITE" id="PS50112">
    <property type="entry name" value="PAS"/>
    <property type="match status" value="1"/>
</dbReference>
<name>A0A1H3MJF0_9RHOB</name>
<protein>
    <submittedName>
        <fullName evidence="3">PAS domain-containing protein</fullName>
    </submittedName>
</protein>
<dbReference type="SMART" id="SM00091">
    <property type="entry name" value="PAS"/>
    <property type="match status" value="2"/>
</dbReference>
<dbReference type="Pfam" id="PF13188">
    <property type="entry name" value="PAS_8"/>
    <property type="match status" value="1"/>
</dbReference>
<dbReference type="Gene3D" id="3.30.450.20">
    <property type="entry name" value="PAS domain"/>
    <property type="match status" value="1"/>
</dbReference>
<reference evidence="3 4" key="1">
    <citation type="submission" date="2016-10" db="EMBL/GenBank/DDBJ databases">
        <authorList>
            <person name="de Groot N.N."/>
        </authorList>
    </citation>
    <scope>NUCLEOTIDE SEQUENCE [LARGE SCALE GENOMIC DNA]</scope>
    <source>
        <strain evidence="3 4">DSM 24677</strain>
    </source>
</reference>
<keyword evidence="1" id="KW-0812">Transmembrane</keyword>
<evidence type="ECO:0000259" key="2">
    <source>
        <dbReference type="PROSITE" id="PS50112"/>
    </source>
</evidence>
<organism evidence="3 4">
    <name type="scientific">Lentibacter algarum</name>
    <dbReference type="NCBI Taxonomy" id="576131"/>
    <lineage>
        <taxon>Bacteria</taxon>
        <taxon>Pseudomonadati</taxon>
        <taxon>Pseudomonadota</taxon>
        <taxon>Alphaproteobacteria</taxon>
        <taxon>Rhodobacterales</taxon>
        <taxon>Roseobacteraceae</taxon>
        <taxon>Lentibacter</taxon>
    </lineage>
</organism>
<keyword evidence="1" id="KW-1133">Transmembrane helix</keyword>
<proteinExistence type="predicted"/>
<sequence>MLLETIDILVVLIAGLVTAAVIFSSICLGNLFFKPKVSLPSRYAESPWMRFSGQSCISASRTALEIVQIEEAQSIVWEQARDALKVRFADLPRILPDPSDETAQESYASRFPDDSGMLHIDGDGEALTITITDEAPLSPVDKHRELSHRAELETRENAVDKLTHPMWAMSKGQVIWSNKAFRTLQRAKASTGSEIKEVFHFDTLRALSGQSQRVSISVGSSQSEAHWFDISSVEVSEDVLLNCAVNVDGLIAAETAQRKFVQTLAKTFAQLSTGLAIFDRDRRLVLFNPALIDLTSLPPHFLSAQPNLQSFFDRLRDNRIMPEPKDYSSWRRQIADLVVKSSDGRYQETWRLPNGLTYRIVGRPHPDGAIAILIEDISVEVSLTQRFKGQLELRNIAMEAMEDALVCFESDGTILFWSRAFARFLGLPDTEQAASYTLGNIIQLWKDKLEPGAIRDTLSARMRHGSERQGSLTLLSGEKLDYDLRVHEGNATIVTLHTAALMKRDLPPTIVAAEAG</sequence>
<dbReference type="AlphaFoldDB" id="A0A1H3MJF0"/>
<dbReference type="InterPro" id="IPR000014">
    <property type="entry name" value="PAS"/>
</dbReference>
<dbReference type="OrthoDB" id="9797304at2"/>
<dbReference type="Pfam" id="PF12860">
    <property type="entry name" value="PAS_7"/>
    <property type="match status" value="1"/>
</dbReference>
<gene>
    <name evidence="3" type="ORF">SAMN05444486_103648</name>
</gene>
<dbReference type="Proteomes" id="UP000199026">
    <property type="component" value="Unassembled WGS sequence"/>
</dbReference>
<dbReference type="STRING" id="576131.SAMN05444486_103648"/>